<dbReference type="Gene3D" id="3.40.50.300">
    <property type="entry name" value="P-loop containing nucleotide triphosphate hydrolases"/>
    <property type="match status" value="1"/>
</dbReference>
<dbReference type="SUPFAM" id="SSF52540">
    <property type="entry name" value="P-loop containing nucleoside triphosphate hydrolases"/>
    <property type="match status" value="1"/>
</dbReference>
<dbReference type="InterPro" id="IPR049050">
    <property type="entry name" value="nSTAND3"/>
</dbReference>
<dbReference type="InterPro" id="IPR027417">
    <property type="entry name" value="P-loop_NTPase"/>
</dbReference>
<dbReference type="RefSeq" id="YP_010672244.1">
    <property type="nucleotide sequence ID" value="NC_070975.1"/>
</dbReference>
<dbReference type="Proteomes" id="UP000515562">
    <property type="component" value="Segment"/>
</dbReference>
<sequence>MASHVDERFPVLKGGHYTFEPASMTSPAMFIEVNAPAIPEKIYGDPSSKVSDILKTISDRSPANNTGVLAVGEKGSGKTMMLNMLICALAETGFPIIHVNNPFNSSILTSIIEMAGRPVVFFIDEFEKKYKETEQQNNLLTIMDGGIYTGNVFLLSANVKKVSEYMIDRPNRIHYTLKYTNLSWDVIQDYLDDKLENKDHVENFRIMSENSNMNFDILQNLTAEINRFPDRPFVESVRMMGLSIQLDGVEKRYSTTECLLGGTDVSGFVRERSYIPSLLSNKKQSVYVNFNGDKIFSRIKGFIADKLEIDFNSESFDAYDVDQAVHSYLQSIEGIHDSSVDYNKYKDSSGSDKETFSMSFYVKAENPRSVSVKKDYVEIKMELFGLPLFVRIDQVKQIDLIDVIFS</sequence>
<proteinExistence type="predicted"/>
<dbReference type="EMBL" id="MT664722">
    <property type="protein sequence ID" value="QMV48287.1"/>
    <property type="molecule type" value="Genomic_DNA"/>
</dbReference>
<protein>
    <recommendedName>
        <fullName evidence="1">Novel STAND NTPase 3 domain-containing protein</fullName>
    </recommendedName>
</protein>
<dbReference type="KEGG" id="vg:77948514"/>
<reference evidence="2 3" key="1">
    <citation type="submission" date="2020-06" db="EMBL/GenBank/DDBJ databases">
        <title>Isolation and characterization of P59,a proteus mirabilis phage with C3 morphology.</title>
        <authorList>
            <person name="Li S."/>
        </authorList>
    </citation>
    <scope>NUCLEOTIDE SEQUENCE [LARGE SCALE GENOMIC DNA]</scope>
</reference>
<accession>A0A7G5CG85</accession>
<feature type="domain" description="Novel STAND NTPase 3" evidence="1">
    <location>
        <begin position="66"/>
        <end position="138"/>
    </location>
</feature>
<evidence type="ECO:0000313" key="3">
    <source>
        <dbReference type="Proteomes" id="UP000515562"/>
    </source>
</evidence>
<dbReference type="Pfam" id="PF20720">
    <property type="entry name" value="nSTAND3"/>
    <property type="match status" value="1"/>
</dbReference>
<evidence type="ECO:0000313" key="2">
    <source>
        <dbReference type="EMBL" id="QMV48287.1"/>
    </source>
</evidence>
<keyword evidence="3" id="KW-1185">Reference proteome</keyword>
<dbReference type="CDD" id="cd00009">
    <property type="entry name" value="AAA"/>
    <property type="match status" value="1"/>
</dbReference>
<evidence type="ECO:0000259" key="1">
    <source>
        <dbReference type="Pfam" id="PF20720"/>
    </source>
</evidence>
<dbReference type="GeneID" id="77948514"/>
<name>A0A7G5CG85_9CAUD</name>
<organism evidence="2 3">
    <name type="scientific">Proteus phage Vb_PmiP-P59</name>
    <dbReference type="NCBI Taxonomy" id="2754975"/>
    <lineage>
        <taxon>Viruses</taxon>
        <taxon>Duplodnaviria</taxon>
        <taxon>Heunggongvirae</taxon>
        <taxon>Uroviricota</taxon>
        <taxon>Caudoviricetes</taxon>
        <taxon>Grimontviridae</taxon>
        <taxon>Privateervirus</taxon>
        <taxon>Privateervirus P59</taxon>
    </lineage>
</organism>